<reference evidence="1 2" key="1">
    <citation type="submission" date="2018-10" db="EMBL/GenBank/DDBJ databases">
        <title>Genomic Encyclopedia of Type Strains, Phase IV (KMG-IV): sequencing the most valuable type-strain genomes for metagenomic binning, comparative biology and taxonomic classification.</title>
        <authorList>
            <person name="Goeker M."/>
        </authorList>
    </citation>
    <scope>NUCLEOTIDE SEQUENCE [LARGE SCALE GENOMIC DNA]</scope>
    <source>
        <strain evidence="1 2">DSM 3303</strain>
    </source>
</reference>
<accession>A0A495BIR0</accession>
<dbReference type="AlphaFoldDB" id="A0A495BIR0"/>
<dbReference type="InterPro" id="IPR023346">
    <property type="entry name" value="Lysozyme-like_dom_sf"/>
</dbReference>
<evidence type="ECO:0008006" key="3">
    <source>
        <dbReference type="Google" id="ProtNLM"/>
    </source>
</evidence>
<evidence type="ECO:0000313" key="2">
    <source>
        <dbReference type="Proteomes" id="UP000279384"/>
    </source>
</evidence>
<organism evidence="1 2">
    <name type="scientific">Vogesella indigofera</name>
    <name type="common">Pseudomonas indigofera</name>
    <dbReference type="NCBI Taxonomy" id="45465"/>
    <lineage>
        <taxon>Bacteria</taxon>
        <taxon>Pseudomonadati</taxon>
        <taxon>Pseudomonadota</taxon>
        <taxon>Betaproteobacteria</taxon>
        <taxon>Neisseriales</taxon>
        <taxon>Chromobacteriaceae</taxon>
        <taxon>Vogesella</taxon>
    </lineage>
</organism>
<sequence length="794" mass="84784">MRSFRDPGYDQLEQSLAPDMAGFLRTIRVNGERSNADQVSSAGARSVYQIIPETRARIIKQAGFDPWASPQNAVRGAAIVAKDAMRWAKGDPVRAAGYYHAGGNTAQWGPKTAAYMQRTGGNMNPFDQFDTKQTPVANPFDRFDGTDQKPARKPMRIIDNAKPDKNLLDEYSLPERAIIGAGKAATDFLHGIGIGDTLGLVRGDEKADKQLMSDPAAITGNMLGQAGIMYTGGKALQTLGTGAQLLTKGRDLTKVGQLAQKGGQLLQKGGNAVINPSTYKQAALVGGGYGLVSQPGGIDQRLINAAAGAAGGTAGLALGRGLGNVGRKVKGAFTPSQQVETTLTTQLQAKGIDFNALPRAIQQQLVKAGKQSRDLGNLDTEQLARLADFEKLGIKPTRGWLTRDARDWWTENNLNTVDSQLAARYKDANQALLEGVRDGTSQATDYDLGNRLQDTLSGYDAMLKSNVDQLYGAARNAAGRDLPLDPHRFVNDATIELDQQMLGSKLPADTLNWFQKATSGKEPFDMGTALQRLQAINGRLSSTSDMAEAKALGIVKKHLTDAIDGYGGAGAGNLPRAGGDQQQELAAAFRQARTAAADRFRFQESNPLVDDVLKGRFTPEKLPKLLGSMKVDDLKGLAALEAERGMPLLSTLRDAAKVYVRDAATLQAETGGSFTVAGLRLALDRIGPEKGKILFGADGWDQYHRILTAAGNIHNAPIKPAGSPTYSNFMRLANLFPGRLGEVARYGVGKGAQSMAASKALNPKFQLPPVAGQLSSRLPLLSVPGLLTLEEAQR</sequence>
<protein>
    <recommendedName>
        <fullName evidence="3">Transglycosylase-like protein with SLT domain</fullName>
    </recommendedName>
</protein>
<dbReference type="Gene3D" id="1.10.530.10">
    <property type="match status" value="1"/>
</dbReference>
<evidence type="ECO:0000313" key="1">
    <source>
        <dbReference type="EMBL" id="RKQ61239.1"/>
    </source>
</evidence>
<proteinExistence type="predicted"/>
<comment type="caution">
    <text evidence="1">The sequence shown here is derived from an EMBL/GenBank/DDBJ whole genome shotgun (WGS) entry which is preliminary data.</text>
</comment>
<name>A0A495BIR0_VOGIN</name>
<dbReference type="Proteomes" id="UP000279384">
    <property type="component" value="Unassembled WGS sequence"/>
</dbReference>
<dbReference type="EMBL" id="RBID01000011">
    <property type="protein sequence ID" value="RKQ61239.1"/>
    <property type="molecule type" value="Genomic_DNA"/>
</dbReference>
<gene>
    <name evidence="1" type="ORF">C8E02_1006</name>
</gene>
<dbReference type="RefSeq" id="WP_147424446.1">
    <property type="nucleotide sequence ID" value="NZ_RBID01000011.1"/>
</dbReference>
<dbReference type="SUPFAM" id="SSF53955">
    <property type="entry name" value="Lysozyme-like"/>
    <property type="match status" value="1"/>
</dbReference>